<dbReference type="AlphaFoldDB" id="A0A4R9K309"/>
<keyword evidence="1" id="KW-1133">Transmembrane helix</keyword>
<feature type="transmembrane region" description="Helical" evidence="1">
    <location>
        <begin position="12"/>
        <end position="32"/>
    </location>
</feature>
<dbReference type="Gene3D" id="2.10.109.10">
    <property type="entry name" value="Umud Fragment, subunit A"/>
    <property type="match status" value="1"/>
</dbReference>
<dbReference type="CDD" id="cd06462">
    <property type="entry name" value="Peptidase_S24_S26"/>
    <property type="match status" value="1"/>
</dbReference>
<comment type="caution">
    <text evidence="3">The sequence shown here is derived from an EMBL/GenBank/DDBJ whole genome shotgun (WGS) entry which is preliminary data.</text>
</comment>
<name>A0A4R9K309_9LEPT</name>
<keyword evidence="4" id="KW-1185">Reference proteome</keyword>
<dbReference type="InterPro" id="IPR019533">
    <property type="entry name" value="Peptidase_S26"/>
</dbReference>
<dbReference type="Proteomes" id="UP000297762">
    <property type="component" value="Unassembled WGS sequence"/>
</dbReference>
<organism evidence="3 4">
    <name type="scientific">Leptospira sarikeiensis</name>
    <dbReference type="NCBI Taxonomy" id="2484943"/>
    <lineage>
        <taxon>Bacteria</taxon>
        <taxon>Pseudomonadati</taxon>
        <taxon>Spirochaetota</taxon>
        <taxon>Spirochaetia</taxon>
        <taxon>Leptospirales</taxon>
        <taxon>Leptospiraceae</taxon>
        <taxon>Leptospira</taxon>
    </lineage>
</organism>
<feature type="transmembrane region" description="Helical" evidence="1">
    <location>
        <begin position="38"/>
        <end position="58"/>
    </location>
</feature>
<evidence type="ECO:0000256" key="1">
    <source>
        <dbReference type="SAM" id="Phobius"/>
    </source>
</evidence>
<reference evidence="3" key="1">
    <citation type="journal article" date="2019" name="PLoS Negl. Trop. Dis.">
        <title>Revisiting the worldwide diversity of Leptospira species in the environment.</title>
        <authorList>
            <person name="Vincent A.T."/>
            <person name="Schiettekatte O."/>
            <person name="Bourhy P."/>
            <person name="Veyrier F.J."/>
            <person name="Picardeau M."/>
        </authorList>
    </citation>
    <scope>NUCLEOTIDE SEQUENCE [LARGE SCALE GENOMIC DNA]</scope>
    <source>
        <strain evidence="3">201702455</strain>
    </source>
</reference>
<feature type="domain" description="Peptidase S26" evidence="2">
    <location>
        <begin position="221"/>
        <end position="414"/>
    </location>
</feature>
<accession>A0A4R9K309</accession>
<evidence type="ECO:0000313" key="4">
    <source>
        <dbReference type="Proteomes" id="UP000297762"/>
    </source>
</evidence>
<protein>
    <recommendedName>
        <fullName evidence="2">Peptidase S26 domain-containing protein</fullName>
    </recommendedName>
</protein>
<keyword evidence="1" id="KW-0812">Transmembrane</keyword>
<sequence length="461" mass="53401">MIYQIPEKVRENIVLVFSIFISVILVGIVLFSPENVSALIKIVSVFLVIPFFSLNLYFKKTQSTFKGGGLFLFIFPNLALVGWALLFFTNFAVLILLAFCVFIYTLGLASLFRLVRFFISVYLNFLFPPAGFLFLKDLRSSVIFSLILYPSLFTILSLFHFLGEGFGSYFLFWALVLFFCISPFLLVYFTRKSYYRSLQEKDFFLFVENGKIFAFAGFFVLLLVFSFFGTWFVKGSWVDFYELRSDAMEPNFQRGDLVLVLKSDYDLKRGDPILKRTEENLVLPSRVIGLPRDTISYKYSTENLPALTEIFVNGIPIRSGEFDKDYVHLDEDGNTTVYNHSLVESILGKSYTTIYSEKTPDSIMSLFQYFPFKVITLGKEQYFSLEDNRTYGIVPIFYPPLAKENIVGKVLIRIFSINWRDSICRELEEEPELLSQKPECNLGLYGKLERSKIRWRNIASE</sequence>
<evidence type="ECO:0000259" key="2">
    <source>
        <dbReference type="Pfam" id="PF10502"/>
    </source>
</evidence>
<feature type="transmembrane region" description="Helical" evidence="1">
    <location>
        <begin position="169"/>
        <end position="191"/>
    </location>
</feature>
<dbReference type="Pfam" id="PF10502">
    <property type="entry name" value="Peptidase_S26"/>
    <property type="match status" value="1"/>
</dbReference>
<dbReference type="RefSeq" id="WP_135649604.1">
    <property type="nucleotide sequence ID" value="NZ_RQGF01000028.1"/>
</dbReference>
<evidence type="ECO:0000313" key="3">
    <source>
        <dbReference type="EMBL" id="TGL60430.1"/>
    </source>
</evidence>
<dbReference type="EMBL" id="RQGF01000028">
    <property type="protein sequence ID" value="TGL60430.1"/>
    <property type="molecule type" value="Genomic_DNA"/>
</dbReference>
<dbReference type="OrthoDB" id="9802919at2"/>
<dbReference type="GO" id="GO:0006465">
    <property type="term" value="P:signal peptide processing"/>
    <property type="evidence" value="ECO:0007669"/>
    <property type="project" value="InterPro"/>
</dbReference>
<dbReference type="GO" id="GO:0004252">
    <property type="term" value="F:serine-type endopeptidase activity"/>
    <property type="evidence" value="ECO:0007669"/>
    <property type="project" value="InterPro"/>
</dbReference>
<feature type="transmembrane region" description="Helical" evidence="1">
    <location>
        <begin position="142"/>
        <end position="163"/>
    </location>
</feature>
<dbReference type="InterPro" id="IPR036286">
    <property type="entry name" value="LexA/Signal_pep-like_sf"/>
</dbReference>
<feature type="transmembrane region" description="Helical" evidence="1">
    <location>
        <begin position="78"/>
        <end position="105"/>
    </location>
</feature>
<gene>
    <name evidence="3" type="ORF">EHQ64_11330</name>
</gene>
<proteinExistence type="predicted"/>
<dbReference type="SUPFAM" id="SSF51306">
    <property type="entry name" value="LexA/Signal peptidase"/>
    <property type="match status" value="1"/>
</dbReference>
<keyword evidence="1" id="KW-0472">Membrane</keyword>
<feature type="transmembrane region" description="Helical" evidence="1">
    <location>
        <begin position="212"/>
        <end position="233"/>
    </location>
</feature>